<name>A0A382S916_9ZZZZ</name>
<dbReference type="Pfam" id="PF13742">
    <property type="entry name" value="tRNA_anti_2"/>
    <property type="match status" value="1"/>
</dbReference>
<evidence type="ECO:0000256" key="2">
    <source>
        <dbReference type="ARBA" id="ARBA00022722"/>
    </source>
</evidence>
<protein>
    <submittedName>
        <fullName evidence="7">Uncharacterized protein</fullName>
    </submittedName>
</protein>
<keyword evidence="1" id="KW-0963">Cytoplasm</keyword>
<feature type="domain" description="Exonuclease VII large subunit C-terminal" evidence="5">
    <location>
        <begin position="128"/>
        <end position="215"/>
    </location>
</feature>
<organism evidence="7">
    <name type="scientific">marine metagenome</name>
    <dbReference type="NCBI Taxonomy" id="408172"/>
    <lineage>
        <taxon>unclassified sequences</taxon>
        <taxon>metagenomes</taxon>
        <taxon>ecological metagenomes</taxon>
    </lineage>
</organism>
<reference evidence="7" key="1">
    <citation type="submission" date="2018-05" db="EMBL/GenBank/DDBJ databases">
        <authorList>
            <person name="Lanie J.A."/>
            <person name="Ng W.-L."/>
            <person name="Kazmierczak K.M."/>
            <person name="Andrzejewski T.M."/>
            <person name="Davidsen T.M."/>
            <person name="Wayne K.J."/>
            <person name="Tettelin H."/>
            <person name="Glass J.I."/>
            <person name="Rusch D."/>
            <person name="Podicherti R."/>
            <person name="Tsui H.-C.T."/>
            <person name="Winkler M.E."/>
        </authorList>
    </citation>
    <scope>NUCLEOTIDE SEQUENCE</scope>
</reference>
<dbReference type="AlphaFoldDB" id="A0A382S916"/>
<dbReference type="CDD" id="cd04489">
    <property type="entry name" value="ExoVII_LU_OBF"/>
    <property type="match status" value="1"/>
</dbReference>
<dbReference type="GO" id="GO:0008855">
    <property type="term" value="F:exodeoxyribonuclease VII activity"/>
    <property type="evidence" value="ECO:0007669"/>
    <property type="project" value="InterPro"/>
</dbReference>
<dbReference type="InterPro" id="IPR003753">
    <property type="entry name" value="Exonuc_VII_L"/>
</dbReference>
<gene>
    <name evidence="7" type="ORF">METZ01_LOCUS358295</name>
</gene>
<keyword evidence="4" id="KW-0269">Exonuclease</keyword>
<dbReference type="InterPro" id="IPR020579">
    <property type="entry name" value="Exonuc_VII_lsu_C"/>
</dbReference>
<evidence type="ECO:0000259" key="5">
    <source>
        <dbReference type="Pfam" id="PF02601"/>
    </source>
</evidence>
<evidence type="ECO:0000259" key="6">
    <source>
        <dbReference type="Pfam" id="PF13742"/>
    </source>
</evidence>
<dbReference type="GO" id="GO:0006308">
    <property type="term" value="P:DNA catabolic process"/>
    <property type="evidence" value="ECO:0007669"/>
    <property type="project" value="InterPro"/>
</dbReference>
<dbReference type="NCBIfam" id="TIGR00237">
    <property type="entry name" value="xseA"/>
    <property type="match status" value="1"/>
</dbReference>
<dbReference type="PANTHER" id="PTHR30008">
    <property type="entry name" value="EXODEOXYRIBONUCLEASE 7 LARGE SUBUNIT"/>
    <property type="match status" value="1"/>
</dbReference>
<sequence>MDAEETKTHIYSVSEITNDVKSILESAFDSVWVEGEISNLRIPGSQHVYFILKDNRSQIRCVLFKGFRSGLKFQPEDGKKVRLFGRVTVYESRGDYQIIVEHIESEGLVGKLQEAFEKLKASLLKEGLFEKDKKKSLPQFPWKIGVVTSATGAAVQDIINIINRRNPKASILVYPVKVQGEGAAEEISDAIQQMNRINDLDVLIVGRGGGSIEDL</sequence>
<feature type="domain" description="OB-fold nucleic acid binding" evidence="6">
    <location>
        <begin position="11"/>
        <end position="104"/>
    </location>
</feature>
<proteinExistence type="predicted"/>
<dbReference type="Pfam" id="PF02601">
    <property type="entry name" value="Exonuc_VII_L"/>
    <property type="match status" value="1"/>
</dbReference>
<accession>A0A382S916</accession>
<dbReference type="GO" id="GO:0003676">
    <property type="term" value="F:nucleic acid binding"/>
    <property type="evidence" value="ECO:0007669"/>
    <property type="project" value="InterPro"/>
</dbReference>
<evidence type="ECO:0000313" key="7">
    <source>
        <dbReference type="EMBL" id="SVD05441.1"/>
    </source>
</evidence>
<keyword evidence="3" id="KW-0378">Hydrolase</keyword>
<evidence type="ECO:0000256" key="4">
    <source>
        <dbReference type="ARBA" id="ARBA00022839"/>
    </source>
</evidence>
<dbReference type="PANTHER" id="PTHR30008:SF0">
    <property type="entry name" value="EXODEOXYRIBONUCLEASE 7 LARGE SUBUNIT"/>
    <property type="match status" value="1"/>
</dbReference>
<dbReference type="EMBL" id="UINC01126754">
    <property type="protein sequence ID" value="SVD05441.1"/>
    <property type="molecule type" value="Genomic_DNA"/>
</dbReference>
<evidence type="ECO:0000256" key="1">
    <source>
        <dbReference type="ARBA" id="ARBA00022490"/>
    </source>
</evidence>
<dbReference type="InterPro" id="IPR025824">
    <property type="entry name" value="OB-fold_nuc-bd_dom"/>
</dbReference>
<dbReference type="GO" id="GO:0009318">
    <property type="term" value="C:exodeoxyribonuclease VII complex"/>
    <property type="evidence" value="ECO:0007669"/>
    <property type="project" value="InterPro"/>
</dbReference>
<evidence type="ECO:0000256" key="3">
    <source>
        <dbReference type="ARBA" id="ARBA00022801"/>
    </source>
</evidence>
<keyword evidence="2" id="KW-0540">Nuclease</keyword>
<feature type="non-terminal residue" evidence="7">
    <location>
        <position position="215"/>
    </location>
</feature>